<reference evidence="3" key="1">
    <citation type="journal article" date="2017" name="Nat. Ecol. Evol.">
        <title>Genome expansion and lineage-specific genetic innovations in the forest pathogenic fungi Armillaria.</title>
        <authorList>
            <person name="Sipos G."/>
            <person name="Prasanna A.N."/>
            <person name="Walter M.C."/>
            <person name="O'Connor E."/>
            <person name="Balint B."/>
            <person name="Krizsan K."/>
            <person name="Kiss B."/>
            <person name="Hess J."/>
            <person name="Varga T."/>
            <person name="Slot J."/>
            <person name="Riley R."/>
            <person name="Boka B."/>
            <person name="Rigling D."/>
            <person name="Barry K."/>
            <person name="Lee J."/>
            <person name="Mihaltcheva S."/>
            <person name="LaButti K."/>
            <person name="Lipzen A."/>
            <person name="Waldron R."/>
            <person name="Moloney N.M."/>
            <person name="Sperisen C."/>
            <person name="Kredics L."/>
            <person name="Vagvoelgyi C."/>
            <person name="Patrignani A."/>
            <person name="Fitzpatrick D."/>
            <person name="Nagy I."/>
            <person name="Doyle S."/>
            <person name="Anderson J.B."/>
            <person name="Grigoriev I.V."/>
            <person name="Gueldener U."/>
            <person name="Muensterkoetter M."/>
            <person name="Nagy L.G."/>
        </authorList>
    </citation>
    <scope>NUCLEOTIDE SEQUENCE [LARGE SCALE GENOMIC DNA]</scope>
    <source>
        <strain evidence="3">Ar21-2</strain>
    </source>
</reference>
<keyword evidence="1" id="KW-0812">Transmembrane</keyword>
<protein>
    <submittedName>
        <fullName evidence="2">Uncharacterized protein</fullName>
    </submittedName>
</protein>
<dbReference type="InParanoid" id="A0A2H3EQ13"/>
<evidence type="ECO:0000256" key="1">
    <source>
        <dbReference type="SAM" id="Phobius"/>
    </source>
</evidence>
<name>A0A2H3EQ13_ARMGA</name>
<feature type="transmembrane region" description="Helical" evidence="1">
    <location>
        <begin position="202"/>
        <end position="228"/>
    </location>
</feature>
<proteinExistence type="predicted"/>
<dbReference type="AlphaFoldDB" id="A0A2H3EQ13"/>
<organism evidence="2 3">
    <name type="scientific">Armillaria gallica</name>
    <name type="common">Bulbous honey fungus</name>
    <name type="synonym">Armillaria bulbosa</name>
    <dbReference type="NCBI Taxonomy" id="47427"/>
    <lineage>
        <taxon>Eukaryota</taxon>
        <taxon>Fungi</taxon>
        <taxon>Dikarya</taxon>
        <taxon>Basidiomycota</taxon>
        <taxon>Agaricomycotina</taxon>
        <taxon>Agaricomycetes</taxon>
        <taxon>Agaricomycetidae</taxon>
        <taxon>Agaricales</taxon>
        <taxon>Marasmiineae</taxon>
        <taxon>Physalacriaceae</taxon>
        <taxon>Armillaria</taxon>
    </lineage>
</organism>
<sequence length="233" mass="25722">MCASKARFDFQLDNFPGLLMFFFLPERLESLSSESSVFPLWGQLTVNNMNHILVMDHGCQLPHGPPGSMQEHAGTTVHSPWAGVILRATAGVREAVDLNMEAGDASVAWESEGRCETVLHRPAWIHCRKVFLGVGRCSGAACGPTNFLISGRQSASSMTMPMPMSESQWPGRILGRKAFREKSRRCLSYRGRPSQCWSTTKMLGMICSTNAVGVAHVAVFLGSIFSLWKRSRE</sequence>
<accession>A0A2H3EQ13</accession>
<dbReference type="Proteomes" id="UP000217790">
    <property type="component" value="Unassembled WGS sequence"/>
</dbReference>
<keyword evidence="3" id="KW-1185">Reference proteome</keyword>
<evidence type="ECO:0000313" key="3">
    <source>
        <dbReference type="Proteomes" id="UP000217790"/>
    </source>
</evidence>
<gene>
    <name evidence="2" type="ORF">ARMGADRAFT_1057249</name>
</gene>
<keyword evidence="1" id="KW-1133">Transmembrane helix</keyword>
<evidence type="ECO:0000313" key="2">
    <source>
        <dbReference type="EMBL" id="PBL04549.1"/>
    </source>
</evidence>
<dbReference type="EMBL" id="KZ293644">
    <property type="protein sequence ID" value="PBL04549.1"/>
    <property type="molecule type" value="Genomic_DNA"/>
</dbReference>
<keyword evidence="1" id="KW-0472">Membrane</keyword>